<dbReference type="AlphaFoldDB" id="A0A0E9Q6H7"/>
<protein>
    <submittedName>
        <fullName evidence="1">Uncharacterized protein</fullName>
    </submittedName>
</protein>
<sequence>MIMVTFFVVPFPLEVGRLL</sequence>
<proteinExistence type="predicted"/>
<organism evidence="1">
    <name type="scientific">Anguilla anguilla</name>
    <name type="common">European freshwater eel</name>
    <name type="synonym">Muraena anguilla</name>
    <dbReference type="NCBI Taxonomy" id="7936"/>
    <lineage>
        <taxon>Eukaryota</taxon>
        <taxon>Metazoa</taxon>
        <taxon>Chordata</taxon>
        <taxon>Craniata</taxon>
        <taxon>Vertebrata</taxon>
        <taxon>Euteleostomi</taxon>
        <taxon>Actinopterygii</taxon>
        <taxon>Neopterygii</taxon>
        <taxon>Teleostei</taxon>
        <taxon>Anguilliformes</taxon>
        <taxon>Anguillidae</taxon>
        <taxon>Anguilla</taxon>
    </lineage>
</organism>
<reference evidence="1" key="2">
    <citation type="journal article" date="2015" name="Fish Shellfish Immunol.">
        <title>Early steps in the European eel (Anguilla anguilla)-Vibrio vulnificus interaction in the gills: Role of the RtxA13 toxin.</title>
        <authorList>
            <person name="Callol A."/>
            <person name="Pajuelo D."/>
            <person name="Ebbesson L."/>
            <person name="Teles M."/>
            <person name="MacKenzie S."/>
            <person name="Amaro C."/>
        </authorList>
    </citation>
    <scope>NUCLEOTIDE SEQUENCE</scope>
</reference>
<evidence type="ECO:0000313" key="1">
    <source>
        <dbReference type="EMBL" id="JAH11930.1"/>
    </source>
</evidence>
<reference evidence="1" key="1">
    <citation type="submission" date="2014-11" db="EMBL/GenBank/DDBJ databases">
        <authorList>
            <person name="Amaro Gonzalez C."/>
        </authorList>
    </citation>
    <scope>NUCLEOTIDE SEQUENCE</scope>
</reference>
<accession>A0A0E9Q6H7</accession>
<dbReference type="EMBL" id="GBXM01096647">
    <property type="protein sequence ID" value="JAH11930.1"/>
    <property type="molecule type" value="Transcribed_RNA"/>
</dbReference>
<name>A0A0E9Q6H7_ANGAN</name>